<evidence type="ECO:0000256" key="7">
    <source>
        <dbReference type="SAM" id="Phobius"/>
    </source>
</evidence>
<evidence type="ECO:0000259" key="8">
    <source>
        <dbReference type="Pfam" id="PF01694"/>
    </source>
</evidence>
<evidence type="ECO:0000256" key="3">
    <source>
        <dbReference type="ARBA" id="ARBA00022692"/>
    </source>
</evidence>
<feature type="transmembrane region" description="Helical" evidence="7">
    <location>
        <begin position="140"/>
        <end position="160"/>
    </location>
</feature>
<dbReference type="SUPFAM" id="SSF144091">
    <property type="entry name" value="Rhomboid-like"/>
    <property type="match status" value="1"/>
</dbReference>
<dbReference type="InterPro" id="IPR035952">
    <property type="entry name" value="Rhomboid-like_sf"/>
</dbReference>
<keyword evidence="10" id="KW-1185">Reference proteome</keyword>
<organism evidence="9 10">
    <name type="scientific">Siphonobacter aquaeclarae</name>
    <dbReference type="NCBI Taxonomy" id="563176"/>
    <lineage>
        <taxon>Bacteria</taxon>
        <taxon>Pseudomonadati</taxon>
        <taxon>Bacteroidota</taxon>
        <taxon>Cytophagia</taxon>
        <taxon>Cytophagales</taxon>
        <taxon>Cytophagaceae</taxon>
        <taxon>Siphonobacter</taxon>
    </lineage>
</organism>
<comment type="similarity">
    <text evidence="2">Belongs to the peptidase S54 family.</text>
</comment>
<keyword evidence="3 7" id="KW-0812">Transmembrane</keyword>
<evidence type="ECO:0000256" key="6">
    <source>
        <dbReference type="ARBA" id="ARBA00023136"/>
    </source>
</evidence>
<keyword evidence="9" id="KW-0645">Protease</keyword>
<dbReference type="STRING" id="563176.SAMN04488090_1905"/>
<feature type="transmembrane region" description="Helical" evidence="7">
    <location>
        <begin position="44"/>
        <end position="69"/>
    </location>
</feature>
<dbReference type="InterPro" id="IPR050925">
    <property type="entry name" value="Rhomboid_protease_S54"/>
</dbReference>
<dbReference type="Gene3D" id="1.20.1540.10">
    <property type="entry name" value="Rhomboid-like"/>
    <property type="match status" value="1"/>
</dbReference>
<dbReference type="GO" id="GO:0006508">
    <property type="term" value="P:proteolysis"/>
    <property type="evidence" value="ECO:0007669"/>
    <property type="project" value="UniProtKB-KW"/>
</dbReference>
<dbReference type="GO" id="GO:0016020">
    <property type="term" value="C:membrane"/>
    <property type="evidence" value="ECO:0007669"/>
    <property type="project" value="UniProtKB-SubCell"/>
</dbReference>
<evidence type="ECO:0000313" key="10">
    <source>
        <dbReference type="Proteomes" id="UP000198901"/>
    </source>
</evidence>
<proteinExistence type="inferred from homology"/>
<dbReference type="OrthoDB" id="9807874at2"/>
<sequence>MDLSLTLLFVVLAVGASLYAWYYDPSIQQKWAMNPYQVSRRNEYWRFLTSGFIHADIGHLAFNMISLYSFGRMVESIFHQISANGAALFALLYIGGIIVSDLPTYFRHRNDPYYNSIGASGGVSSVIFSGIMFAPLTELYMFFIPIPIPGWIFGGLYIAYSYWEARRGAGYINHSAHLWGALYGIVFTIATYPPVISMFFEQIAGRF</sequence>
<dbReference type="PANTHER" id="PTHR43731:SF14">
    <property type="entry name" value="PRESENILIN-ASSOCIATED RHOMBOID-LIKE PROTEIN, MITOCHONDRIAL"/>
    <property type="match status" value="1"/>
</dbReference>
<dbReference type="AlphaFoldDB" id="A0A1G9N8P0"/>
<dbReference type="Proteomes" id="UP000198901">
    <property type="component" value="Unassembled WGS sequence"/>
</dbReference>
<dbReference type="GO" id="GO:0004252">
    <property type="term" value="F:serine-type endopeptidase activity"/>
    <property type="evidence" value="ECO:0007669"/>
    <property type="project" value="InterPro"/>
</dbReference>
<keyword evidence="6 7" id="KW-0472">Membrane</keyword>
<evidence type="ECO:0000256" key="2">
    <source>
        <dbReference type="ARBA" id="ARBA00009045"/>
    </source>
</evidence>
<dbReference type="RefSeq" id="WP_093200899.1">
    <property type="nucleotide sequence ID" value="NZ_FNGS01000003.1"/>
</dbReference>
<evidence type="ECO:0000256" key="4">
    <source>
        <dbReference type="ARBA" id="ARBA00022801"/>
    </source>
</evidence>
<evidence type="ECO:0000313" key="9">
    <source>
        <dbReference type="EMBL" id="SDL82691.1"/>
    </source>
</evidence>
<feature type="domain" description="Peptidase S54 rhomboid" evidence="8">
    <location>
        <begin position="42"/>
        <end position="191"/>
    </location>
</feature>
<gene>
    <name evidence="9" type="ORF">SAMN04488090_1905</name>
</gene>
<name>A0A1G9N8P0_9BACT</name>
<keyword evidence="5 7" id="KW-1133">Transmembrane helix</keyword>
<feature type="transmembrane region" description="Helical" evidence="7">
    <location>
        <begin position="180"/>
        <end position="200"/>
    </location>
</feature>
<dbReference type="PANTHER" id="PTHR43731">
    <property type="entry name" value="RHOMBOID PROTEASE"/>
    <property type="match status" value="1"/>
</dbReference>
<comment type="subcellular location">
    <subcellularLocation>
        <location evidence="1">Membrane</location>
        <topology evidence="1">Multi-pass membrane protein</topology>
    </subcellularLocation>
</comment>
<feature type="transmembrane region" description="Helical" evidence="7">
    <location>
        <begin position="112"/>
        <end position="133"/>
    </location>
</feature>
<evidence type="ECO:0000256" key="5">
    <source>
        <dbReference type="ARBA" id="ARBA00022989"/>
    </source>
</evidence>
<protein>
    <submittedName>
        <fullName evidence="9">Membrane associated serine protease, rhomboid family</fullName>
    </submittedName>
</protein>
<evidence type="ECO:0000256" key="1">
    <source>
        <dbReference type="ARBA" id="ARBA00004141"/>
    </source>
</evidence>
<accession>A0A1G9N8P0</accession>
<feature type="transmembrane region" description="Helical" evidence="7">
    <location>
        <begin position="81"/>
        <end position="100"/>
    </location>
</feature>
<reference evidence="9 10" key="1">
    <citation type="submission" date="2016-10" db="EMBL/GenBank/DDBJ databases">
        <authorList>
            <person name="de Groot N.N."/>
        </authorList>
    </citation>
    <scope>NUCLEOTIDE SEQUENCE [LARGE SCALE GENOMIC DNA]</scope>
    <source>
        <strain evidence="9 10">DSM 21668</strain>
    </source>
</reference>
<dbReference type="Pfam" id="PF01694">
    <property type="entry name" value="Rhomboid"/>
    <property type="match status" value="1"/>
</dbReference>
<keyword evidence="4" id="KW-0378">Hydrolase</keyword>
<dbReference type="InterPro" id="IPR022764">
    <property type="entry name" value="Peptidase_S54_rhomboid_dom"/>
</dbReference>
<dbReference type="EMBL" id="FNGS01000003">
    <property type="protein sequence ID" value="SDL82691.1"/>
    <property type="molecule type" value="Genomic_DNA"/>
</dbReference>